<reference evidence="1 2" key="1">
    <citation type="journal article" date="2015" name="Sci. Rep.">
        <title>Unraveling adaptation of Pontibacter korlensis to radiation and infertility in desert through complete genome and comparative transcriptomic analysis.</title>
        <authorList>
            <person name="Dai J."/>
            <person name="Dai W."/>
            <person name="Qiu C."/>
            <person name="Yang Z."/>
            <person name="Zhang Y."/>
            <person name="Zhou M."/>
            <person name="Zhang L."/>
            <person name="Fang C."/>
            <person name="Gao Q."/>
            <person name="Yang Q."/>
            <person name="Li X."/>
            <person name="Wang Z."/>
            <person name="Wang Z."/>
            <person name="Jia Z."/>
            <person name="Chen X."/>
        </authorList>
    </citation>
    <scope>NUCLEOTIDE SEQUENCE [LARGE SCALE GENOMIC DNA]</scope>
    <source>
        <strain evidence="1 2">X14-1T</strain>
    </source>
</reference>
<name>A0A0E3UV99_9BACT</name>
<dbReference type="STRING" id="400092.PKOR_03355"/>
<proteinExistence type="predicted"/>
<evidence type="ECO:0000313" key="2">
    <source>
        <dbReference type="Proteomes" id="UP000033109"/>
    </source>
</evidence>
<evidence type="ECO:0000313" key="1">
    <source>
        <dbReference type="EMBL" id="AKD02342.1"/>
    </source>
</evidence>
<dbReference type="EMBL" id="CP009621">
    <property type="protein sequence ID" value="AKD02342.1"/>
    <property type="molecule type" value="Genomic_DNA"/>
</dbReference>
<keyword evidence="2" id="KW-1185">Reference proteome</keyword>
<gene>
    <name evidence="1" type="ORF">PKOR_03355</name>
</gene>
<organism evidence="1 2">
    <name type="scientific">Pontibacter korlensis</name>
    <dbReference type="NCBI Taxonomy" id="400092"/>
    <lineage>
        <taxon>Bacteria</taxon>
        <taxon>Pseudomonadati</taxon>
        <taxon>Bacteroidota</taxon>
        <taxon>Cytophagia</taxon>
        <taxon>Cytophagales</taxon>
        <taxon>Hymenobacteraceae</taxon>
        <taxon>Pontibacter</taxon>
    </lineage>
</organism>
<dbReference type="PATRIC" id="fig|400092.3.peg.760"/>
<protein>
    <submittedName>
        <fullName evidence="1">Uncharacterized protein</fullName>
    </submittedName>
</protein>
<sequence length="70" mass="8020">MYLYSVYSEGADPIRIVRETDQQAASWHAGRQAVKAPEHGRAKRVHLVLHKRQGVSRYIIAKHQKGRCPL</sequence>
<dbReference type="AlphaFoldDB" id="A0A0E3UV99"/>
<dbReference type="Proteomes" id="UP000033109">
    <property type="component" value="Chromosome"/>
</dbReference>
<dbReference type="KEGG" id="pko:PKOR_03355"/>
<accession>A0A0E3UV99</accession>
<dbReference type="HOGENOM" id="CLU_2754451_0_0_10"/>